<dbReference type="RefSeq" id="WP_077244916.1">
    <property type="nucleotide sequence ID" value="NZ_MUZR01000071.1"/>
</dbReference>
<sequence length="126" mass="13599">MSQSSSADKPGASGDLPALDAGGFHHCLQEVPGAAVVLFTRRGCSACHAMGDALRRWQVDADPPALFCVDAEVDTALVREFEVFHLPALFVFVDGEYHGPLQTPPRVPLLREALQARLRLPPEEAP</sequence>
<evidence type="ECO:0000313" key="1">
    <source>
        <dbReference type="EMBL" id="OOC08959.1"/>
    </source>
</evidence>
<gene>
    <name evidence="1" type="ORF">B1A74_13365</name>
</gene>
<comment type="caution">
    <text evidence="1">The sequence shown here is derived from an EMBL/GenBank/DDBJ whole genome shotgun (WGS) entry which is preliminary data.</text>
</comment>
<protein>
    <submittedName>
        <fullName evidence="1">Thiol reductase thioredoxin</fullName>
    </submittedName>
</protein>
<dbReference type="STRING" id="252474.B1A74_13365"/>
<dbReference type="OrthoDB" id="5295821at2"/>
<name>A0A1V2ZV34_9GAMM</name>
<dbReference type="SUPFAM" id="SSF52833">
    <property type="entry name" value="Thioredoxin-like"/>
    <property type="match status" value="1"/>
</dbReference>
<reference evidence="1 2" key="1">
    <citation type="submission" date="2017-02" db="EMBL/GenBank/DDBJ databases">
        <title>Genomic diversity within the haloalkaliphilic genus Thioalkalivibrio.</title>
        <authorList>
            <person name="Ahn A.-C."/>
            <person name="Meier-Kolthoff J."/>
            <person name="Overmars L."/>
            <person name="Richter M."/>
            <person name="Woyke T."/>
            <person name="Sorokin D.Y."/>
            <person name="Muyzer G."/>
        </authorList>
    </citation>
    <scope>NUCLEOTIDE SEQUENCE [LARGE SCALE GENOMIC DNA]</scope>
    <source>
        <strain evidence="1 2">HL17</strain>
    </source>
</reference>
<dbReference type="CDD" id="cd02947">
    <property type="entry name" value="TRX_family"/>
    <property type="match status" value="1"/>
</dbReference>
<evidence type="ECO:0000313" key="2">
    <source>
        <dbReference type="Proteomes" id="UP000189177"/>
    </source>
</evidence>
<dbReference type="EMBL" id="MUZR01000071">
    <property type="protein sequence ID" value="OOC08959.1"/>
    <property type="molecule type" value="Genomic_DNA"/>
</dbReference>
<organism evidence="1 2">
    <name type="scientific">Thioalkalivibrio halophilus</name>
    <dbReference type="NCBI Taxonomy" id="252474"/>
    <lineage>
        <taxon>Bacteria</taxon>
        <taxon>Pseudomonadati</taxon>
        <taxon>Pseudomonadota</taxon>
        <taxon>Gammaproteobacteria</taxon>
        <taxon>Chromatiales</taxon>
        <taxon>Ectothiorhodospiraceae</taxon>
        <taxon>Thioalkalivibrio</taxon>
    </lineage>
</organism>
<proteinExistence type="predicted"/>
<dbReference type="Proteomes" id="UP000189177">
    <property type="component" value="Unassembled WGS sequence"/>
</dbReference>
<dbReference type="AlphaFoldDB" id="A0A1V2ZV34"/>
<dbReference type="Gene3D" id="3.40.30.10">
    <property type="entry name" value="Glutaredoxin"/>
    <property type="match status" value="1"/>
</dbReference>
<keyword evidence="2" id="KW-1185">Reference proteome</keyword>
<dbReference type="InterPro" id="IPR036249">
    <property type="entry name" value="Thioredoxin-like_sf"/>
</dbReference>
<accession>A0A1V2ZV34</accession>